<sequence length="273" mass="30027">MIASLCGYGRWCWRLAATGFCFALFALGALSLGLLLAPLIYLLPWPLVRRRQLARRSIQRWVRFYLWVMRKLGLLTISFAGEQALQQPGVLVVANHPTLLDALLLMAVMPNATFIVKAAMARNPFTRWIVALAGYIPNDEVGVELVEKAAAALRAGETLMIFPEGTRTPGDLLSLKRGAANIALAAGCPLLPVVISCQPLTLRKGEPWYRIPTQRPHFRVQVLPLMALEPLIDRSLPPGLQARALTAALTSALSHQLQTQLQSPQQAQLQARS</sequence>
<feature type="domain" description="Phospholipid/glycerol acyltransferase" evidence="5">
    <location>
        <begin position="90"/>
        <end position="198"/>
    </location>
</feature>
<keyword evidence="4" id="KW-0472">Membrane</keyword>
<comment type="caution">
    <text evidence="6">The sequence shown here is derived from an EMBL/GenBank/DDBJ whole genome shotgun (WGS) entry which is preliminary data.</text>
</comment>
<evidence type="ECO:0000256" key="2">
    <source>
        <dbReference type="ARBA" id="ARBA00022679"/>
    </source>
</evidence>
<dbReference type="GO" id="GO:0016746">
    <property type="term" value="F:acyltransferase activity"/>
    <property type="evidence" value="ECO:0007669"/>
    <property type="project" value="UniProtKB-KW"/>
</dbReference>
<dbReference type="RefSeq" id="WP_378115665.1">
    <property type="nucleotide sequence ID" value="NZ_JBHRTF010000002.1"/>
</dbReference>
<evidence type="ECO:0000256" key="3">
    <source>
        <dbReference type="ARBA" id="ARBA00023315"/>
    </source>
</evidence>
<feature type="transmembrane region" description="Helical" evidence="4">
    <location>
        <begin position="15"/>
        <end position="43"/>
    </location>
</feature>
<keyword evidence="2" id="KW-0808">Transferase</keyword>
<comment type="pathway">
    <text evidence="1">Lipid metabolism.</text>
</comment>
<dbReference type="PANTHER" id="PTHR10434:SF66">
    <property type="entry name" value="PHOSPHOLIPID_GLYCEROL ACYLTRANSFERASE DOMAIN-CONTAINING PROTEIN"/>
    <property type="match status" value="1"/>
</dbReference>
<dbReference type="SUPFAM" id="SSF69593">
    <property type="entry name" value="Glycerol-3-phosphate (1)-acyltransferase"/>
    <property type="match status" value="1"/>
</dbReference>
<dbReference type="SMART" id="SM00563">
    <property type="entry name" value="PlsC"/>
    <property type="match status" value="1"/>
</dbReference>
<evidence type="ECO:0000259" key="5">
    <source>
        <dbReference type="SMART" id="SM00563"/>
    </source>
</evidence>
<protein>
    <submittedName>
        <fullName evidence="6">Lysophospholipid acyltransferase family protein</fullName>
    </submittedName>
</protein>
<dbReference type="CDD" id="cd07989">
    <property type="entry name" value="LPLAT_AGPAT-like"/>
    <property type="match status" value="1"/>
</dbReference>
<evidence type="ECO:0000256" key="1">
    <source>
        <dbReference type="ARBA" id="ARBA00005189"/>
    </source>
</evidence>
<name>A0ABV7FD65_9GAMM</name>
<dbReference type="InterPro" id="IPR002123">
    <property type="entry name" value="Plipid/glycerol_acylTrfase"/>
</dbReference>
<evidence type="ECO:0000313" key="7">
    <source>
        <dbReference type="Proteomes" id="UP001595555"/>
    </source>
</evidence>
<accession>A0ABV7FD65</accession>
<organism evidence="6 7">
    <name type="scientific">Cellvibrio fontiphilus</name>
    <dbReference type="NCBI Taxonomy" id="1815559"/>
    <lineage>
        <taxon>Bacteria</taxon>
        <taxon>Pseudomonadati</taxon>
        <taxon>Pseudomonadota</taxon>
        <taxon>Gammaproteobacteria</taxon>
        <taxon>Cellvibrionales</taxon>
        <taxon>Cellvibrionaceae</taxon>
        <taxon>Cellvibrio</taxon>
    </lineage>
</organism>
<dbReference type="PANTHER" id="PTHR10434">
    <property type="entry name" value="1-ACYL-SN-GLYCEROL-3-PHOSPHATE ACYLTRANSFERASE"/>
    <property type="match status" value="1"/>
</dbReference>
<gene>
    <name evidence="6" type="ORF">ACFODX_02340</name>
</gene>
<keyword evidence="7" id="KW-1185">Reference proteome</keyword>
<dbReference type="EMBL" id="JBHRTF010000002">
    <property type="protein sequence ID" value="MFC3114377.1"/>
    <property type="molecule type" value="Genomic_DNA"/>
</dbReference>
<evidence type="ECO:0000256" key="4">
    <source>
        <dbReference type="SAM" id="Phobius"/>
    </source>
</evidence>
<reference evidence="7" key="1">
    <citation type="journal article" date="2019" name="Int. J. Syst. Evol. Microbiol.">
        <title>The Global Catalogue of Microorganisms (GCM) 10K type strain sequencing project: providing services to taxonomists for standard genome sequencing and annotation.</title>
        <authorList>
            <consortium name="The Broad Institute Genomics Platform"/>
            <consortium name="The Broad Institute Genome Sequencing Center for Infectious Disease"/>
            <person name="Wu L."/>
            <person name="Ma J."/>
        </authorList>
    </citation>
    <scope>NUCLEOTIDE SEQUENCE [LARGE SCALE GENOMIC DNA]</scope>
    <source>
        <strain evidence="7">KCTC 52237</strain>
    </source>
</reference>
<dbReference type="Proteomes" id="UP001595555">
    <property type="component" value="Unassembled WGS sequence"/>
</dbReference>
<dbReference type="Pfam" id="PF01553">
    <property type="entry name" value="Acyltransferase"/>
    <property type="match status" value="1"/>
</dbReference>
<keyword evidence="4" id="KW-1133">Transmembrane helix</keyword>
<evidence type="ECO:0000313" key="6">
    <source>
        <dbReference type="EMBL" id="MFC3114377.1"/>
    </source>
</evidence>
<keyword evidence="4" id="KW-0812">Transmembrane</keyword>
<keyword evidence="3 6" id="KW-0012">Acyltransferase</keyword>
<proteinExistence type="predicted"/>